<dbReference type="SMART" id="SM00356">
    <property type="entry name" value="ZnF_C3H1"/>
    <property type="match status" value="1"/>
</dbReference>
<feature type="domain" description="C3H1-type" evidence="6">
    <location>
        <begin position="252"/>
        <end position="280"/>
    </location>
</feature>
<evidence type="ECO:0000256" key="4">
    <source>
        <dbReference type="PROSITE-ProRule" id="PRU00723"/>
    </source>
</evidence>
<dbReference type="AlphaFoldDB" id="S6B5K6"/>
<dbReference type="PROSITE" id="PS50103">
    <property type="entry name" value="ZF_C3H1"/>
    <property type="match status" value="1"/>
</dbReference>
<protein>
    <recommendedName>
        <fullName evidence="6">C3H1-type domain-containing protein</fullName>
    </recommendedName>
</protein>
<dbReference type="Pfam" id="PF00642">
    <property type="entry name" value="zf-CCCH"/>
    <property type="match status" value="1"/>
</dbReference>
<keyword evidence="3 4" id="KW-0862">Zinc</keyword>
<reference evidence="7" key="1">
    <citation type="journal article" date="2014" name="BMC Genomics">
        <title>The Babesia bovis gene and promoter model: an update from full-length EST analysis.</title>
        <authorList>
            <person name="Yamagishi J."/>
            <person name="Wakaguri H."/>
            <person name="Yokoyama N."/>
            <person name="Yamashita R."/>
            <person name="Suzuki Y."/>
            <person name="Xuan X."/>
            <person name="Igarashi I."/>
        </authorList>
    </citation>
    <scope>NUCLEOTIDE SEQUENCE</scope>
    <source>
        <strain evidence="7">Texas</strain>
    </source>
</reference>
<keyword evidence="1 4" id="KW-0479">Metal-binding</keyword>
<dbReference type="InterPro" id="IPR036855">
    <property type="entry name" value="Znf_CCCH_sf"/>
</dbReference>
<proteinExistence type="evidence at transcript level"/>
<gene>
    <name evidence="7" type="primary">BBOV_II003870</name>
</gene>
<feature type="region of interest" description="Disordered" evidence="5">
    <location>
        <begin position="59"/>
        <end position="94"/>
    </location>
</feature>
<feature type="zinc finger region" description="C3H1-type" evidence="4">
    <location>
        <begin position="252"/>
        <end position="280"/>
    </location>
</feature>
<organism evidence="7">
    <name type="scientific">Babesia bovis</name>
    <dbReference type="NCBI Taxonomy" id="5865"/>
    <lineage>
        <taxon>Eukaryota</taxon>
        <taxon>Sar</taxon>
        <taxon>Alveolata</taxon>
        <taxon>Apicomplexa</taxon>
        <taxon>Aconoidasida</taxon>
        <taxon>Piroplasmida</taxon>
        <taxon>Babesiidae</taxon>
        <taxon>Babesia</taxon>
    </lineage>
</organism>
<dbReference type="PROSITE" id="PS00028">
    <property type="entry name" value="ZINC_FINGER_C2H2_1"/>
    <property type="match status" value="1"/>
</dbReference>
<evidence type="ECO:0000256" key="5">
    <source>
        <dbReference type="SAM" id="MobiDB-lite"/>
    </source>
</evidence>
<dbReference type="VEuPathDB" id="PiroplasmaDB:BBOV_II003870"/>
<name>S6B5K6_BABBO</name>
<sequence length="328" mass="37469">MVHPYYSNIPYAPTGKPVPAYFGQGPPGFYTPVAQYPYPYNGSAVPPCPPVYAQPGGFYPPKNRSYTRGNRKPPPPYTSSESRHGSNRSNDIHGNIEEKHSCEPCCMYFRTSAELSEHIDDTHVDCDLEGCDYSAPIELMSVHALKHVKNHKGEYVLESAEEIRKWVANRRNRHPLNRNRDISATEESTLERLLRDAHRKVKTDRPQKSVLYPVISKVKPRPSALLQLSDPIKYRNLLRQSSGPYSYRPSLSMNRAICQNYKRTRTCKFGDRCQYSHDTQAYGSRDFTGTKRPPTLLHVLKNDIYKAEKLLVSAIKTIVDQNFFDESS</sequence>
<dbReference type="Gene3D" id="4.10.1000.10">
    <property type="entry name" value="Zinc finger, CCCH-type"/>
    <property type="match status" value="1"/>
</dbReference>
<dbReference type="InterPro" id="IPR000571">
    <property type="entry name" value="Znf_CCCH"/>
</dbReference>
<keyword evidence="2 4" id="KW-0863">Zinc-finger</keyword>
<accession>S6B5K6</accession>
<evidence type="ECO:0000256" key="2">
    <source>
        <dbReference type="ARBA" id="ARBA00022771"/>
    </source>
</evidence>
<dbReference type="GO" id="GO:0008270">
    <property type="term" value="F:zinc ion binding"/>
    <property type="evidence" value="ECO:0007669"/>
    <property type="project" value="UniProtKB-KW"/>
</dbReference>
<evidence type="ECO:0000313" key="7">
    <source>
        <dbReference type="EMBL" id="BAN64286.1"/>
    </source>
</evidence>
<evidence type="ECO:0000256" key="1">
    <source>
        <dbReference type="ARBA" id="ARBA00022723"/>
    </source>
</evidence>
<dbReference type="SUPFAM" id="SSF90229">
    <property type="entry name" value="CCCH zinc finger"/>
    <property type="match status" value="1"/>
</dbReference>
<dbReference type="EMBL" id="AK440492">
    <property type="protein sequence ID" value="BAN64286.1"/>
    <property type="molecule type" value="mRNA"/>
</dbReference>
<evidence type="ECO:0000259" key="6">
    <source>
        <dbReference type="PROSITE" id="PS50103"/>
    </source>
</evidence>
<evidence type="ECO:0000256" key="3">
    <source>
        <dbReference type="ARBA" id="ARBA00022833"/>
    </source>
</evidence>
<dbReference type="InterPro" id="IPR013087">
    <property type="entry name" value="Znf_C2H2_type"/>
</dbReference>